<proteinExistence type="predicted"/>
<protein>
    <submittedName>
        <fullName evidence="1">Uncharacterized protein</fullName>
    </submittedName>
</protein>
<dbReference type="AlphaFoldDB" id="A0A6A6MW90"/>
<comment type="caution">
    <text evidence="1">The sequence shown here is derived from an EMBL/GenBank/DDBJ whole genome shotgun (WGS) entry which is preliminary data.</text>
</comment>
<accession>A0A6A6MW90</accession>
<evidence type="ECO:0000313" key="2">
    <source>
        <dbReference type="Proteomes" id="UP000467840"/>
    </source>
</evidence>
<evidence type="ECO:0000313" key="1">
    <source>
        <dbReference type="EMBL" id="KAF2318051.1"/>
    </source>
</evidence>
<name>A0A6A6MW90_HEVBR</name>
<sequence>MGFSRIRQLSEGNLEIERQIAKLQVLEFVIFIWGVKSTLRSSADRRCLEQHKEENDLGPMALELDLIMHAAAHALSRESPSSAFLGKMVEGDVGAANRPLCNGLGCPLSWSDPPKLGFQLFLGLRA</sequence>
<organism evidence="1 2">
    <name type="scientific">Hevea brasiliensis</name>
    <name type="common">Para rubber tree</name>
    <name type="synonym">Siphonia brasiliensis</name>
    <dbReference type="NCBI Taxonomy" id="3981"/>
    <lineage>
        <taxon>Eukaryota</taxon>
        <taxon>Viridiplantae</taxon>
        <taxon>Streptophyta</taxon>
        <taxon>Embryophyta</taxon>
        <taxon>Tracheophyta</taxon>
        <taxon>Spermatophyta</taxon>
        <taxon>Magnoliopsida</taxon>
        <taxon>eudicotyledons</taxon>
        <taxon>Gunneridae</taxon>
        <taxon>Pentapetalae</taxon>
        <taxon>rosids</taxon>
        <taxon>fabids</taxon>
        <taxon>Malpighiales</taxon>
        <taxon>Euphorbiaceae</taxon>
        <taxon>Crotonoideae</taxon>
        <taxon>Micrandreae</taxon>
        <taxon>Hevea</taxon>
    </lineage>
</organism>
<keyword evidence="2" id="KW-1185">Reference proteome</keyword>
<dbReference type="Proteomes" id="UP000467840">
    <property type="component" value="Chromosome 6"/>
</dbReference>
<gene>
    <name evidence="1" type="ORF">GH714_041383</name>
</gene>
<dbReference type="EMBL" id="JAAGAX010000004">
    <property type="protein sequence ID" value="KAF2318051.1"/>
    <property type="molecule type" value="Genomic_DNA"/>
</dbReference>
<reference evidence="1 2" key="1">
    <citation type="journal article" date="2020" name="Mol. Plant">
        <title>The Chromosome-Based Rubber Tree Genome Provides New Insights into Spurge Genome Evolution and Rubber Biosynthesis.</title>
        <authorList>
            <person name="Liu J."/>
            <person name="Shi C."/>
            <person name="Shi C.C."/>
            <person name="Li W."/>
            <person name="Zhang Q.J."/>
            <person name="Zhang Y."/>
            <person name="Li K."/>
            <person name="Lu H.F."/>
            <person name="Shi C."/>
            <person name="Zhu S.T."/>
            <person name="Xiao Z.Y."/>
            <person name="Nan H."/>
            <person name="Yue Y."/>
            <person name="Zhu X.G."/>
            <person name="Wu Y."/>
            <person name="Hong X.N."/>
            <person name="Fan G.Y."/>
            <person name="Tong Y."/>
            <person name="Zhang D."/>
            <person name="Mao C.L."/>
            <person name="Liu Y.L."/>
            <person name="Hao S.J."/>
            <person name="Liu W.Q."/>
            <person name="Lv M.Q."/>
            <person name="Zhang H.B."/>
            <person name="Liu Y."/>
            <person name="Hu-Tang G.R."/>
            <person name="Wang J.P."/>
            <person name="Wang J.H."/>
            <person name="Sun Y.H."/>
            <person name="Ni S.B."/>
            <person name="Chen W.B."/>
            <person name="Zhang X.C."/>
            <person name="Jiao Y.N."/>
            <person name="Eichler E.E."/>
            <person name="Li G.H."/>
            <person name="Liu X."/>
            <person name="Gao L.Z."/>
        </authorList>
    </citation>
    <scope>NUCLEOTIDE SEQUENCE [LARGE SCALE GENOMIC DNA]</scope>
    <source>
        <strain evidence="2">cv. GT1</strain>
        <tissue evidence="1">Leaf</tissue>
    </source>
</reference>